<evidence type="ECO:0000313" key="1">
    <source>
        <dbReference type="EMBL" id="EXU99361.1"/>
    </source>
</evidence>
<accession>A0A014P808</accession>
<name>A0A014P808_9HYPO</name>
<dbReference type="Proteomes" id="UP000030151">
    <property type="component" value="Unassembled WGS sequence"/>
</dbReference>
<reference evidence="1 2" key="1">
    <citation type="submission" date="2014-02" db="EMBL/GenBank/DDBJ databases">
        <title>The genome sequence of the entomopathogenic fungus Metarhizium robertsii ARSEF 2575.</title>
        <authorList>
            <person name="Giuliano Garisto Donzelli B."/>
            <person name="Roe B.A."/>
            <person name="Macmil S.L."/>
            <person name="Krasnoff S.B."/>
            <person name="Gibson D.M."/>
        </authorList>
    </citation>
    <scope>NUCLEOTIDE SEQUENCE [LARGE SCALE GENOMIC DNA]</scope>
    <source>
        <strain evidence="1 2">ARSEF 2575</strain>
    </source>
</reference>
<evidence type="ECO:0000313" key="2">
    <source>
        <dbReference type="Proteomes" id="UP000030151"/>
    </source>
</evidence>
<comment type="caution">
    <text evidence="1">The sequence shown here is derived from an EMBL/GenBank/DDBJ whole genome shotgun (WGS) entry which is preliminary data.</text>
</comment>
<dbReference type="AlphaFoldDB" id="A0A014P808"/>
<dbReference type="eggNOG" id="ENOG502SH9B">
    <property type="taxonomic scope" value="Eukaryota"/>
</dbReference>
<proteinExistence type="predicted"/>
<organism evidence="1 2">
    <name type="scientific">Metarhizium robertsii</name>
    <dbReference type="NCBI Taxonomy" id="568076"/>
    <lineage>
        <taxon>Eukaryota</taxon>
        <taxon>Fungi</taxon>
        <taxon>Dikarya</taxon>
        <taxon>Ascomycota</taxon>
        <taxon>Pezizomycotina</taxon>
        <taxon>Sordariomycetes</taxon>
        <taxon>Hypocreomycetidae</taxon>
        <taxon>Hypocreales</taxon>
        <taxon>Clavicipitaceae</taxon>
        <taxon>Metarhizium</taxon>
    </lineage>
</organism>
<gene>
    <name evidence="1" type="ORF">X797_007497</name>
</gene>
<protein>
    <submittedName>
        <fullName evidence="1">Uncharacterized protein</fullName>
    </submittedName>
</protein>
<sequence>MTHKEDRPYFLYSTGYPTEELCLGHLSFGSYSKPTSDSRWHSSIGKLRFDTARTQSETDLENWAYITELGPFTYESKPSVGVAVDLNVLEIVTLGSSFRRSQQTLVHAKRGRRIKLRDPHRFLLEKVLASQSVKDSLERWLILSKFGVKKRIVRPKIWYLTGLYELQDATSTTIDTRDVSLQAGISPELVAALSGPPVGPGTEIEWGASKLQCTQGQGRQVWAAMYQLLDARYFRLKENEPKPSVSIALSYKPIWSDGDLRGADAPEVEDCVELALQEPQQDVITGDTEEETELYWQPLLEAQERWEEAAKWAD</sequence>
<dbReference type="HOGENOM" id="CLU_894557_0_0_1"/>
<dbReference type="EMBL" id="JELW01000019">
    <property type="protein sequence ID" value="EXU99361.1"/>
    <property type="molecule type" value="Genomic_DNA"/>
</dbReference>